<keyword evidence="4" id="KW-0963">Cytoplasm</keyword>
<dbReference type="InterPro" id="IPR002104">
    <property type="entry name" value="Integrase_catalytic"/>
</dbReference>
<evidence type="ECO:0000313" key="14">
    <source>
        <dbReference type="EMBL" id="NDO67470.1"/>
    </source>
</evidence>
<dbReference type="GO" id="GO:0006310">
    <property type="term" value="P:DNA recombination"/>
    <property type="evidence" value="ECO:0007669"/>
    <property type="project" value="UniProtKB-KW"/>
</dbReference>
<evidence type="ECO:0000313" key="15">
    <source>
        <dbReference type="Proteomes" id="UP000474104"/>
    </source>
</evidence>
<sequence>MRNKSVSFLEMLEYYFKIYLPTAKGLADSTIKSYKTVFRLFIEYLFSKKGIKAGQISFVMLDTATIAGFLDWLENERGCSITTRNHRLSALTAFADYAQNRDFEAATIFRTSISKVPRKKGKKSKRSFFSREELKVLFNLPSASEIGVRDKTLLCFMYASGARAQEVCDLTVGAVQFYSDRASVNIIGKGQKVRRIGIPKQASDILRKYIEHRKISIGKGKHIFSSQTHEKMSVSCIEEIFAKYIVRGKAEYPHLFQEEAYTPHSMRHTTACHMLESGVPMIVVKNFLGHASLQTTQIYAEITQDTMNRHLKSWNDKWFIKEAELDIEDADERMPEFLK</sequence>
<keyword evidence="9" id="KW-0233">DNA recombination</keyword>
<keyword evidence="10" id="KW-0131">Cell cycle</keyword>
<evidence type="ECO:0000256" key="3">
    <source>
        <dbReference type="ARBA" id="ARBA00008857"/>
    </source>
</evidence>
<comment type="subcellular location">
    <subcellularLocation>
        <location evidence="2">Cytoplasm</location>
    </subcellularLocation>
</comment>
<evidence type="ECO:0000259" key="13">
    <source>
        <dbReference type="PROSITE" id="PS51900"/>
    </source>
</evidence>
<comment type="similarity">
    <text evidence="3">Belongs to the 'phage' integrase family.</text>
</comment>
<protein>
    <submittedName>
        <fullName evidence="14">Tyrosine-type recombinase/integrase</fullName>
    </submittedName>
</protein>
<dbReference type="Proteomes" id="UP000474104">
    <property type="component" value="Unassembled WGS sequence"/>
</dbReference>
<dbReference type="SUPFAM" id="SSF56349">
    <property type="entry name" value="DNA breaking-rejoining enzymes"/>
    <property type="match status" value="1"/>
</dbReference>
<dbReference type="PANTHER" id="PTHR30349">
    <property type="entry name" value="PHAGE INTEGRASE-RELATED"/>
    <property type="match status" value="1"/>
</dbReference>
<evidence type="ECO:0000256" key="9">
    <source>
        <dbReference type="ARBA" id="ARBA00023172"/>
    </source>
</evidence>
<dbReference type="AlphaFoldDB" id="A0A9X5C3X4"/>
<dbReference type="Gene3D" id="1.10.150.130">
    <property type="match status" value="1"/>
</dbReference>
<dbReference type="InterPro" id="IPR050090">
    <property type="entry name" value="Tyrosine_recombinase_XerCD"/>
</dbReference>
<dbReference type="PROSITE" id="PS51900">
    <property type="entry name" value="CB"/>
    <property type="match status" value="1"/>
</dbReference>
<evidence type="ECO:0000256" key="7">
    <source>
        <dbReference type="ARBA" id="ARBA00022908"/>
    </source>
</evidence>
<feature type="domain" description="Tyr recombinase" evidence="12">
    <location>
        <begin position="124"/>
        <end position="312"/>
    </location>
</feature>
<dbReference type="PROSITE" id="PS51898">
    <property type="entry name" value="TYR_RECOMBINASE"/>
    <property type="match status" value="1"/>
</dbReference>
<evidence type="ECO:0000259" key="12">
    <source>
        <dbReference type="PROSITE" id="PS51898"/>
    </source>
</evidence>
<proteinExistence type="inferred from homology"/>
<comment type="caution">
    <text evidence="14">The sequence shown here is derived from an EMBL/GenBank/DDBJ whole genome shotgun (WGS) entry which is preliminary data.</text>
</comment>
<dbReference type="Gene3D" id="1.10.443.10">
    <property type="entry name" value="Intergrase catalytic core"/>
    <property type="match status" value="1"/>
</dbReference>
<dbReference type="InterPro" id="IPR011010">
    <property type="entry name" value="DNA_brk_join_enz"/>
</dbReference>
<evidence type="ECO:0000256" key="6">
    <source>
        <dbReference type="ARBA" id="ARBA00022829"/>
    </source>
</evidence>
<dbReference type="GO" id="GO:0007059">
    <property type="term" value="P:chromosome segregation"/>
    <property type="evidence" value="ECO:0007669"/>
    <property type="project" value="UniProtKB-KW"/>
</dbReference>
<dbReference type="GO" id="GO:0003677">
    <property type="term" value="F:DNA binding"/>
    <property type="evidence" value="ECO:0007669"/>
    <property type="project" value="UniProtKB-UniRule"/>
</dbReference>
<gene>
    <name evidence="14" type="ORF">FMM80_01495</name>
</gene>
<evidence type="ECO:0000256" key="5">
    <source>
        <dbReference type="ARBA" id="ARBA00022618"/>
    </source>
</evidence>
<dbReference type="InterPro" id="IPR010998">
    <property type="entry name" value="Integrase_recombinase_N"/>
</dbReference>
<dbReference type="PANTHER" id="PTHR30349:SF77">
    <property type="entry name" value="TYROSINE RECOMBINASE XERC"/>
    <property type="match status" value="1"/>
</dbReference>
<dbReference type="InterPro" id="IPR004107">
    <property type="entry name" value="Integrase_SAM-like_N"/>
</dbReference>
<name>A0A9X5C3X4_9FIRM</name>
<dbReference type="Pfam" id="PF13495">
    <property type="entry name" value="Phage_int_SAM_4"/>
    <property type="match status" value="1"/>
</dbReference>
<keyword evidence="5" id="KW-0132">Cell division</keyword>
<keyword evidence="7" id="KW-0229">DNA integration</keyword>
<evidence type="ECO:0000256" key="8">
    <source>
        <dbReference type="ARBA" id="ARBA00023125"/>
    </source>
</evidence>
<dbReference type="EMBL" id="VIRB01000024">
    <property type="protein sequence ID" value="NDO67470.1"/>
    <property type="molecule type" value="Genomic_DNA"/>
</dbReference>
<keyword evidence="6" id="KW-0159">Chromosome partition</keyword>
<comment type="function">
    <text evidence="1">Site-specific tyrosine recombinase, which acts by catalyzing the cutting and rejoining of the recombining DNA molecules.</text>
</comment>
<organism evidence="14 15">
    <name type="scientific">Schaedlerella arabinosiphila</name>
    <dbReference type="NCBI Taxonomy" id="2044587"/>
    <lineage>
        <taxon>Bacteria</taxon>
        <taxon>Bacillati</taxon>
        <taxon>Bacillota</taxon>
        <taxon>Clostridia</taxon>
        <taxon>Lachnospirales</taxon>
        <taxon>Lachnospiraceae</taxon>
        <taxon>Schaedlerella</taxon>
    </lineage>
</organism>
<dbReference type="RefSeq" id="WP_004081115.1">
    <property type="nucleotide sequence ID" value="NZ_VIRB01000024.1"/>
</dbReference>
<dbReference type="InterPro" id="IPR044068">
    <property type="entry name" value="CB"/>
</dbReference>
<dbReference type="GO" id="GO:0005737">
    <property type="term" value="C:cytoplasm"/>
    <property type="evidence" value="ECO:0007669"/>
    <property type="project" value="UniProtKB-SubCell"/>
</dbReference>
<dbReference type="Pfam" id="PF00589">
    <property type="entry name" value="Phage_integrase"/>
    <property type="match status" value="1"/>
</dbReference>
<evidence type="ECO:0000256" key="2">
    <source>
        <dbReference type="ARBA" id="ARBA00004496"/>
    </source>
</evidence>
<evidence type="ECO:0000256" key="4">
    <source>
        <dbReference type="ARBA" id="ARBA00022490"/>
    </source>
</evidence>
<accession>A0A9X5C3X4</accession>
<evidence type="ECO:0000256" key="1">
    <source>
        <dbReference type="ARBA" id="ARBA00003283"/>
    </source>
</evidence>
<dbReference type="GO" id="GO:0051301">
    <property type="term" value="P:cell division"/>
    <property type="evidence" value="ECO:0007669"/>
    <property type="project" value="UniProtKB-KW"/>
</dbReference>
<dbReference type="GO" id="GO:0015074">
    <property type="term" value="P:DNA integration"/>
    <property type="evidence" value="ECO:0007669"/>
    <property type="project" value="UniProtKB-KW"/>
</dbReference>
<evidence type="ECO:0000256" key="11">
    <source>
        <dbReference type="PROSITE-ProRule" id="PRU01248"/>
    </source>
</evidence>
<reference evidence="14 15" key="1">
    <citation type="submission" date="2019-07" db="EMBL/GenBank/DDBJ databases">
        <title>Draft genome sequences of 15 bacterial species constituting the stable defined intestinal microbiota of the GM15 gnotobiotic mouse model.</title>
        <authorList>
            <person name="Elie C."/>
            <person name="Mathieu A."/>
            <person name="Saliou A."/>
            <person name="Darnaud M."/>
            <person name="Leulier F."/>
            <person name="Tamellini A."/>
        </authorList>
    </citation>
    <scope>NUCLEOTIDE SEQUENCE [LARGE SCALE GENOMIC DNA]</scope>
    <source>
        <strain evidence="15">ASF 502</strain>
    </source>
</reference>
<feature type="domain" description="Core-binding (CB)" evidence="13">
    <location>
        <begin position="6"/>
        <end position="99"/>
    </location>
</feature>
<dbReference type="InterPro" id="IPR013762">
    <property type="entry name" value="Integrase-like_cat_sf"/>
</dbReference>
<dbReference type="OrthoDB" id="9801717at2"/>
<evidence type="ECO:0000256" key="10">
    <source>
        <dbReference type="ARBA" id="ARBA00023306"/>
    </source>
</evidence>
<keyword evidence="8 11" id="KW-0238">DNA-binding</keyword>